<dbReference type="EMBL" id="GBRH01225751">
    <property type="protein sequence ID" value="JAD72144.1"/>
    <property type="molecule type" value="Transcribed_RNA"/>
</dbReference>
<dbReference type="AlphaFoldDB" id="A0A0A9C7A8"/>
<accession>A0A0A9C7A8</accession>
<name>A0A0A9C7A8_ARUDO</name>
<organism evidence="1">
    <name type="scientific">Arundo donax</name>
    <name type="common">Giant reed</name>
    <name type="synonym">Donax arundinaceus</name>
    <dbReference type="NCBI Taxonomy" id="35708"/>
    <lineage>
        <taxon>Eukaryota</taxon>
        <taxon>Viridiplantae</taxon>
        <taxon>Streptophyta</taxon>
        <taxon>Embryophyta</taxon>
        <taxon>Tracheophyta</taxon>
        <taxon>Spermatophyta</taxon>
        <taxon>Magnoliopsida</taxon>
        <taxon>Liliopsida</taxon>
        <taxon>Poales</taxon>
        <taxon>Poaceae</taxon>
        <taxon>PACMAD clade</taxon>
        <taxon>Arundinoideae</taxon>
        <taxon>Arundineae</taxon>
        <taxon>Arundo</taxon>
    </lineage>
</organism>
<reference evidence="1" key="1">
    <citation type="submission" date="2014-09" db="EMBL/GenBank/DDBJ databases">
        <authorList>
            <person name="Magalhaes I.L.F."/>
            <person name="Oliveira U."/>
            <person name="Santos F.R."/>
            <person name="Vidigal T.H.D.A."/>
            <person name="Brescovit A.D."/>
            <person name="Santos A.J."/>
        </authorList>
    </citation>
    <scope>NUCLEOTIDE SEQUENCE</scope>
    <source>
        <tissue evidence="1">Shoot tissue taken approximately 20 cm above the soil surface</tissue>
    </source>
</reference>
<reference evidence="1" key="2">
    <citation type="journal article" date="2015" name="Data Brief">
        <title>Shoot transcriptome of the giant reed, Arundo donax.</title>
        <authorList>
            <person name="Barrero R.A."/>
            <person name="Guerrero F.D."/>
            <person name="Moolhuijzen P."/>
            <person name="Goolsby J.A."/>
            <person name="Tidwell J."/>
            <person name="Bellgard S.E."/>
            <person name="Bellgard M.I."/>
        </authorList>
    </citation>
    <scope>NUCLEOTIDE SEQUENCE</scope>
    <source>
        <tissue evidence="1">Shoot tissue taken approximately 20 cm above the soil surface</tissue>
    </source>
</reference>
<protein>
    <submittedName>
        <fullName evidence="1">Uncharacterized protein</fullName>
    </submittedName>
</protein>
<evidence type="ECO:0000313" key="1">
    <source>
        <dbReference type="EMBL" id="JAD72144.1"/>
    </source>
</evidence>
<proteinExistence type="predicted"/>
<sequence length="34" mass="3936">MNNIAQFVVIYYCISTLIVCEDVPQFYLNSMLCS</sequence>